<protein>
    <submittedName>
        <fullName evidence="1">Uncharacterized protein</fullName>
    </submittedName>
</protein>
<evidence type="ECO:0000313" key="1">
    <source>
        <dbReference type="EMBL" id="KAJ8425843.1"/>
    </source>
</evidence>
<sequence length="186" mass="20277">MEEAVLVAFSALTKTGTTIPKLKGTDPMIGPTFRPAPSLPPCRPQGRRWTLQTKGSTQRHLVPSAAFDGVDVPARTPRSNDLGASVCSLGLGCFCYPIGGKPWWAAVVDLCGVIAEPKKKAKLENCLKDKGISRAVIQPWLRSLRRDNSFLHASFKPTLHGPLQWRHPLTLAGISTWASATRKKEI</sequence>
<dbReference type="Proteomes" id="UP001153076">
    <property type="component" value="Unassembled WGS sequence"/>
</dbReference>
<reference evidence="1" key="1">
    <citation type="submission" date="2022-04" db="EMBL/GenBank/DDBJ databases">
        <title>Carnegiea gigantea Genome sequencing and assembly v2.</title>
        <authorList>
            <person name="Copetti D."/>
            <person name="Sanderson M.J."/>
            <person name="Burquez A."/>
            <person name="Wojciechowski M.F."/>
        </authorList>
    </citation>
    <scope>NUCLEOTIDE SEQUENCE</scope>
    <source>
        <strain evidence="1">SGP5-SGP5p</strain>
        <tissue evidence="1">Aerial part</tissue>
    </source>
</reference>
<evidence type="ECO:0000313" key="2">
    <source>
        <dbReference type="Proteomes" id="UP001153076"/>
    </source>
</evidence>
<accession>A0A9Q1GWJ2</accession>
<dbReference type="AlphaFoldDB" id="A0A9Q1GWJ2"/>
<proteinExistence type="predicted"/>
<comment type="caution">
    <text evidence="1">The sequence shown here is derived from an EMBL/GenBank/DDBJ whole genome shotgun (WGS) entry which is preliminary data.</text>
</comment>
<dbReference type="EMBL" id="JAKOGI010001393">
    <property type="protein sequence ID" value="KAJ8425843.1"/>
    <property type="molecule type" value="Genomic_DNA"/>
</dbReference>
<keyword evidence="2" id="KW-1185">Reference proteome</keyword>
<name>A0A9Q1GWJ2_9CARY</name>
<organism evidence="1 2">
    <name type="scientific">Carnegiea gigantea</name>
    <dbReference type="NCBI Taxonomy" id="171969"/>
    <lineage>
        <taxon>Eukaryota</taxon>
        <taxon>Viridiplantae</taxon>
        <taxon>Streptophyta</taxon>
        <taxon>Embryophyta</taxon>
        <taxon>Tracheophyta</taxon>
        <taxon>Spermatophyta</taxon>
        <taxon>Magnoliopsida</taxon>
        <taxon>eudicotyledons</taxon>
        <taxon>Gunneridae</taxon>
        <taxon>Pentapetalae</taxon>
        <taxon>Caryophyllales</taxon>
        <taxon>Cactineae</taxon>
        <taxon>Cactaceae</taxon>
        <taxon>Cactoideae</taxon>
        <taxon>Echinocereeae</taxon>
        <taxon>Carnegiea</taxon>
    </lineage>
</organism>
<gene>
    <name evidence="1" type="ORF">Cgig2_033938</name>
</gene>